<evidence type="ECO:0000313" key="4">
    <source>
        <dbReference type="Proteomes" id="UP000215539"/>
    </source>
</evidence>
<evidence type="ECO:0000256" key="2">
    <source>
        <dbReference type="SAM" id="Phobius"/>
    </source>
</evidence>
<evidence type="ECO:0008006" key="5">
    <source>
        <dbReference type="Google" id="ProtNLM"/>
    </source>
</evidence>
<proteinExistence type="predicted"/>
<feature type="region of interest" description="Disordered" evidence="1">
    <location>
        <begin position="185"/>
        <end position="220"/>
    </location>
</feature>
<feature type="transmembrane region" description="Helical" evidence="2">
    <location>
        <begin position="53"/>
        <end position="82"/>
    </location>
</feature>
<evidence type="ECO:0000256" key="1">
    <source>
        <dbReference type="SAM" id="MobiDB-lite"/>
    </source>
</evidence>
<dbReference type="RefSeq" id="WP_074860716.1">
    <property type="nucleotide sequence ID" value="NZ_CP014227.1"/>
</dbReference>
<gene>
    <name evidence="3" type="ORF">SAMEA44541418_00550</name>
</gene>
<reference evidence="3 4" key="1">
    <citation type="submission" date="2017-06" db="EMBL/GenBank/DDBJ databases">
        <authorList>
            <consortium name="Pathogen Informatics"/>
        </authorList>
    </citation>
    <scope>NUCLEOTIDE SEQUENCE [LARGE SCALE GENOMIC DNA]</scope>
    <source>
        <strain evidence="3 4">NCTC12947</strain>
    </source>
</reference>
<dbReference type="EMBL" id="LT906449">
    <property type="protein sequence ID" value="SNV05148.1"/>
    <property type="molecule type" value="Genomic_DNA"/>
</dbReference>
<keyword evidence="2" id="KW-0472">Membrane</keyword>
<keyword evidence="2" id="KW-1133">Transmembrane helix</keyword>
<feature type="transmembrane region" description="Helical" evidence="2">
    <location>
        <begin position="103"/>
        <end position="121"/>
    </location>
</feature>
<name>A0AAX2GXA6_9FLAO</name>
<dbReference type="Proteomes" id="UP000215539">
    <property type="component" value="Chromosome 1"/>
</dbReference>
<sequence length="220" mass="25143">MKKIWQKWRYKIMIAALPLVLVLSYSSEGGNITFWERMRCLLEVIFKSAPFMIVYLFFVDWYGSNQVFAVSIGTALLVNMLVGARCHWKDGTFSIKEMLKKEIEMMMVVSFAYISLKVLTAPLNESFAGYMFKTSIEFVSILYPVSKTLKNIFIITNGKHPPAFIMKALYNYEKEGKLKDFFDSVTGGESSQKSEVSNEEAGVSHTGEIESNEERVENNN</sequence>
<organism evidence="3 4">
    <name type="scientific">Capnocytophaga haemolytica</name>
    <dbReference type="NCBI Taxonomy" id="45243"/>
    <lineage>
        <taxon>Bacteria</taxon>
        <taxon>Pseudomonadati</taxon>
        <taxon>Bacteroidota</taxon>
        <taxon>Flavobacteriia</taxon>
        <taxon>Flavobacteriales</taxon>
        <taxon>Flavobacteriaceae</taxon>
        <taxon>Capnocytophaga</taxon>
    </lineage>
</organism>
<accession>A0AAX2GXA6</accession>
<protein>
    <recommendedName>
        <fullName evidence="5">Holin</fullName>
    </recommendedName>
</protein>
<keyword evidence="2" id="KW-0812">Transmembrane</keyword>
<dbReference type="AlphaFoldDB" id="A0AAX2GXA6"/>
<evidence type="ECO:0000313" key="3">
    <source>
        <dbReference type="EMBL" id="SNV05148.1"/>
    </source>
</evidence>